<evidence type="ECO:0000313" key="1">
    <source>
        <dbReference type="EMBL" id="MFD1864210.1"/>
    </source>
</evidence>
<dbReference type="EMBL" id="JBHUFW010000011">
    <property type="protein sequence ID" value="MFD1864210.1"/>
    <property type="molecule type" value="Genomic_DNA"/>
</dbReference>
<keyword evidence="2" id="KW-1185">Reference proteome</keyword>
<sequence>MQEITRKEESELPVFRSHEEAIRFFEEKYGEKFVFEESSDGEEGIRFYYRLIIDEDAYIKGSADLNSTGYIGLEFKKSYQPIQIKEDGSVLIDHS</sequence>
<dbReference type="Proteomes" id="UP001597273">
    <property type="component" value="Unassembled WGS sequence"/>
</dbReference>
<dbReference type="RefSeq" id="WP_204890588.1">
    <property type="nucleotide sequence ID" value="NZ_JBHUFW010000011.1"/>
</dbReference>
<comment type="caution">
    <text evidence="1">The sequence shown here is derived from an EMBL/GenBank/DDBJ whole genome shotgun (WGS) entry which is preliminary data.</text>
</comment>
<gene>
    <name evidence="1" type="ORF">ACFSDB_14970</name>
</gene>
<evidence type="ECO:0000313" key="2">
    <source>
        <dbReference type="Proteomes" id="UP001597273"/>
    </source>
</evidence>
<name>A0ABW4QKW0_9BACL</name>
<protein>
    <submittedName>
        <fullName evidence="1">Uncharacterized protein</fullName>
    </submittedName>
</protein>
<reference evidence="2" key="1">
    <citation type="journal article" date="2019" name="Int. J. Syst. Evol. Microbiol.">
        <title>The Global Catalogue of Microorganisms (GCM) 10K type strain sequencing project: providing services to taxonomists for standard genome sequencing and annotation.</title>
        <authorList>
            <consortium name="The Broad Institute Genomics Platform"/>
            <consortium name="The Broad Institute Genome Sequencing Center for Infectious Disease"/>
            <person name="Wu L."/>
            <person name="Ma J."/>
        </authorList>
    </citation>
    <scope>NUCLEOTIDE SEQUENCE [LARGE SCALE GENOMIC DNA]</scope>
    <source>
        <strain evidence="2">CGMCC 1.15475</strain>
    </source>
</reference>
<proteinExistence type="predicted"/>
<organism evidence="1 2">
    <name type="scientific">Planococcus chinensis</name>
    <dbReference type="NCBI Taxonomy" id="272917"/>
    <lineage>
        <taxon>Bacteria</taxon>
        <taxon>Bacillati</taxon>
        <taxon>Bacillota</taxon>
        <taxon>Bacilli</taxon>
        <taxon>Bacillales</taxon>
        <taxon>Caryophanaceae</taxon>
        <taxon>Planococcus</taxon>
    </lineage>
</organism>
<accession>A0ABW4QKW0</accession>